<proteinExistence type="predicted"/>
<name>A0A9E2NZM9_9SPIR</name>
<accession>A0A9E2NZM9</accession>
<evidence type="ECO:0000313" key="2">
    <source>
        <dbReference type="Proteomes" id="UP000823914"/>
    </source>
</evidence>
<dbReference type="AlphaFoldDB" id="A0A9E2NZM9"/>
<reference evidence="1" key="1">
    <citation type="journal article" date="2021" name="PeerJ">
        <title>Extensive microbial diversity within the chicken gut microbiome revealed by metagenomics and culture.</title>
        <authorList>
            <person name="Gilroy R."/>
            <person name="Ravi A."/>
            <person name="Getino M."/>
            <person name="Pursley I."/>
            <person name="Horton D.L."/>
            <person name="Alikhan N.F."/>
            <person name="Baker D."/>
            <person name="Gharbi K."/>
            <person name="Hall N."/>
            <person name="Watson M."/>
            <person name="Adriaenssens E.M."/>
            <person name="Foster-Nyarko E."/>
            <person name="Jarju S."/>
            <person name="Secka A."/>
            <person name="Antonio M."/>
            <person name="Oren A."/>
            <person name="Chaudhuri R.R."/>
            <person name="La Ragione R."/>
            <person name="Hildebrand F."/>
            <person name="Pallen M.J."/>
        </authorList>
    </citation>
    <scope>NUCLEOTIDE SEQUENCE</scope>
    <source>
        <strain evidence="1">Gambia15-2214</strain>
    </source>
</reference>
<dbReference type="Proteomes" id="UP000823914">
    <property type="component" value="Unassembled WGS sequence"/>
</dbReference>
<organism evidence="1 2">
    <name type="scientific">Candidatus Treponema excrementipullorum</name>
    <dbReference type="NCBI Taxonomy" id="2838768"/>
    <lineage>
        <taxon>Bacteria</taxon>
        <taxon>Pseudomonadati</taxon>
        <taxon>Spirochaetota</taxon>
        <taxon>Spirochaetia</taxon>
        <taxon>Spirochaetales</taxon>
        <taxon>Treponemataceae</taxon>
        <taxon>Treponema</taxon>
    </lineage>
</organism>
<evidence type="ECO:0000313" key="1">
    <source>
        <dbReference type="EMBL" id="MBU3850234.1"/>
    </source>
</evidence>
<comment type="caution">
    <text evidence="1">The sequence shown here is derived from an EMBL/GenBank/DDBJ whole genome shotgun (WGS) entry which is preliminary data.</text>
</comment>
<reference evidence="1" key="2">
    <citation type="submission" date="2021-04" db="EMBL/GenBank/DDBJ databases">
        <authorList>
            <person name="Gilroy R."/>
        </authorList>
    </citation>
    <scope>NUCLEOTIDE SEQUENCE</scope>
    <source>
        <strain evidence="1">Gambia15-2214</strain>
    </source>
</reference>
<sequence length="76" mass="8443">MSKWSEELQETTRMEVFPGAIMKDEDHNYGIFFEINGNVVIKGIVPGSGLMPKASDEILATFGSVMEMVEAGWVMD</sequence>
<gene>
    <name evidence="1" type="ORF">IAA16_06685</name>
</gene>
<dbReference type="EMBL" id="JAHLFV010000159">
    <property type="protein sequence ID" value="MBU3850234.1"/>
    <property type="molecule type" value="Genomic_DNA"/>
</dbReference>
<protein>
    <submittedName>
        <fullName evidence="1">Uncharacterized protein</fullName>
    </submittedName>
</protein>